<protein>
    <recommendedName>
        <fullName evidence="4">Type I restriction modification DNA specificity domain protein</fullName>
    </recommendedName>
</protein>
<sequence length="63" mass="7077">MPSLNEQERIAVLLDSYETRLKAEEAQLAKLHQLKRGLMEDLLTGRVRVPLAQPEAAQAEAVH</sequence>
<keyword evidence="1" id="KW-0175">Coiled coil</keyword>
<name>A0A399F0H4_9DEIN</name>
<evidence type="ECO:0008006" key="4">
    <source>
        <dbReference type="Google" id="ProtNLM"/>
    </source>
</evidence>
<gene>
    <name evidence="2" type="ORF">Mterra_00986</name>
</gene>
<organism evidence="2 3">
    <name type="scientific">Calidithermus terrae</name>
    <dbReference type="NCBI Taxonomy" id="1408545"/>
    <lineage>
        <taxon>Bacteria</taxon>
        <taxon>Thermotogati</taxon>
        <taxon>Deinococcota</taxon>
        <taxon>Deinococci</taxon>
        <taxon>Thermales</taxon>
        <taxon>Thermaceae</taxon>
        <taxon>Calidithermus</taxon>
    </lineage>
</organism>
<keyword evidence="3" id="KW-1185">Reference proteome</keyword>
<reference evidence="2 3" key="1">
    <citation type="submission" date="2018-08" db="EMBL/GenBank/DDBJ databases">
        <title>Meiothermus terrae DSM 26712 genome sequencing project.</title>
        <authorList>
            <person name="Da Costa M.S."/>
            <person name="Albuquerque L."/>
            <person name="Raposo P."/>
            <person name="Froufe H.J.C."/>
            <person name="Barroso C.S."/>
            <person name="Egas C."/>
        </authorList>
    </citation>
    <scope>NUCLEOTIDE SEQUENCE [LARGE SCALE GENOMIC DNA]</scope>
    <source>
        <strain evidence="2 3">DSM 26712</strain>
    </source>
</reference>
<evidence type="ECO:0000313" key="2">
    <source>
        <dbReference type="EMBL" id="RIH88282.1"/>
    </source>
</evidence>
<feature type="coiled-coil region" evidence="1">
    <location>
        <begin position="14"/>
        <end position="41"/>
    </location>
</feature>
<accession>A0A399F0H4</accession>
<proteinExistence type="predicted"/>
<evidence type="ECO:0000313" key="3">
    <source>
        <dbReference type="Proteomes" id="UP000265715"/>
    </source>
</evidence>
<dbReference type="Proteomes" id="UP000265715">
    <property type="component" value="Unassembled WGS sequence"/>
</dbReference>
<comment type="caution">
    <text evidence="2">The sequence shown here is derived from an EMBL/GenBank/DDBJ whole genome shotgun (WGS) entry which is preliminary data.</text>
</comment>
<dbReference type="SUPFAM" id="SSF116734">
    <property type="entry name" value="DNA methylase specificity domain"/>
    <property type="match status" value="1"/>
</dbReference>
<dbReference type="AlphaFoldDB" id="A0A399F0H4"/>
<dbReference type="EMBL" id="QXDL01000027">
    <property type="protein sequence ID" value="RIH88282.1"/>
    <property type="molecule type" value="Genomic_DNA"/>
</dbReference>
<evidence type="ECO:0000256" key="1">
    <source>
        <dbReference type="SAM" id="Coils"/>
    </source>
</evidence>
<dbReference type="Gene3D" id="1.10.287.1120">
    <property type="entry name" value="Bipartite methylase S protein"/>
    <property type="match status" value="1"/>
</dbReference>